<sequence length="887" mass="98036">MEADQYSALGAHGDDDDDDDAFRSITGAHPGGSNTFSHADYTQNIDPTLNGHARSAAAQLHHQHQHQHHQHHQHHQRPQSQHHQDPTNPYADAAQIQRQFYGTAYTMHTPSENMSEPSPGQFTSVSPVPGARQLAPTYTPQDRTLPSKDVTDDTIDDAYVQFILYCNPSVPLDTDTTELRKVFRMPPRSDGKVFNMFNLMGLIEKYENKELKTWTKLAIKLGVEKTEKSSAQKVQQYAVRLKRWMHAMHVDAFFEYMLGKPHPYYQEIPPINEPPPRSREGVPIEEDLALRALHPETRPKRGRRKLDASSVESSEKDQPPAKRHHLDTSEIDHFVYPDSAIPTSSSGIDRYLDDPVSHDQWAAATQSVLSAHPNSASTPITAGGQQFRWRAFSKLDSAPNPQSTHPSSASPSAQTSALLLSHPDDIPTPTTATTPGSSKPSRRRRHGPAVSSAWPSSSNSLTGKLRGRPPQNRSTRDGPFSMFPAKATTSVSMDTISATTLAATPTPTPIVSHPPRSFTTSNGGSLNGSYRQMPPNLQLKVPQIPRRVIAMASPSPATTAAVLETASASDIHMGEWPPQQQQQQPSSAPVLQTQPQQMLGKRAFADSPVERMERELVVRLMKAGLRQTSPVNAGVGMGINGNRGYHNQQMYQQQHQTRQHHHQRQNALIGMEKAKRIAAALFRKLKATPGVSEERIAAMIGYPMSIDMDGSCVFQDLVVEKVQSQNTQLDSFGLNTHNNDGDDDEGEDEDDIDDTNDNENNTHDDEQDEEDEDDVNGINGDVEDRVQQQRRRGKVRYQLTWATGVGPLKAKVSCVVSVSSTGLTNSSEHAGSNGIISDRSGGSGDPEKEGLRKIVKILEQELRGKEAEMRRVRENVLRAIVDASETM</sequence>
<evidence type="ECO:0008006" key="5">
    <source>
        <dbReference type="Google" id="ProtNLM"/>
    </source>
</evidence>
<feature type="compositionally biased region" description="Low complexity" evidence="2">
    <location>
        <begin position="401"/>
        <end position="435"/>
    </location>
</feature>
<feature type="compositionally biased region" description="Basic and acidic residues" evidence="2">
    <location>
        <begin position="313"/>
        <end position="335"/>
    </location>
</feature>
<feature type="compositionally biased region" description="Polar residues" evidence="2">
    <location>
        <begin position="108"/>
        <end position="126"/>
    </location>
</feature>
<organism evidence="3 4">
    <name type="scientific">Ascodesmis nigricans</name>
    <dbReference type="NCBI Taxonomy" id="341454"/>
    <lineage>
        <taxon>Eukaryota</taxon>
        <taxon>Fungi</taxon>
        <taxon>Dikarya</taxon>
        <taxon>Ascomycota</taxon>
        <taxon>Pezizomycotina</taxon>
        <taxon>Pezizomycetes</taxon>
        <taxon>Pezizales</taxon>
        <taxon>Ascodesmidaceae</taxon>
        <taxon>Ascodesmis</taxon>
    </lineage>
</organism>
<dbReference type="STRING" id="341454.A0A4S2MLK2"/>
<feature type="region of interest" description="Disordered" evidence="2">
    <location>
        <begin position="396"/>
        <end position="484"/>
    </location>
</feature>
<reference evidence="3 4" key="1">
    <citation type="submission" date="2019-04" db="EMBL/GenBank/DDBJ databases">
        <title>Comparative genomics and transcriptomics to analyze fruiting body development in filamentous ascomycetes.</title>
        <authorList>
            <consortium name="DOE Joint Genome Institute"/>
            <person name="Lutkenhaus R."/>
            <person name="Traeger S."/>
            <person name="Breuer J."/>
            <person name="Kuo A."/>
            <person name="Lipzen A."/>
            <person name="Pangilinan J."/>
            <person name="Dilworth D."/>
            <person name="Sandor L."/>
            <person name="Poggeler S."/>
            <person name="Barry K."/>
            <person name="Grigoriev I.V."/>
            <person name="Nowrousian M."/>
        </authorList>
    </citation>
    <scope>NUCLEOTIDE SEQUENCE [LARGE SCALE GENOMIC DNA]</scope>
    <source>
        <strain evidence="3 4">CBS 389.68</strain>
    </source>
</reference>
<feature type="region of interest" description="Disordered" evidence="2">
    <location>
        <begin position="1"/>
        <end position="89"/>
    </location>
</feature>
<feature type="compositionally biased region" description="Acidic residues" evidence="2">
    <location>
        <begin position="765"/>
        <end position="775"/>
    </location>
</feature>
<dbReference type="AlphaFoldDB" id="A0A4S2MLK2"/>
<evidence type="ECO:0000256" key="1">
    <source>
        <dbReference type="SAM" id="Coils"/>
    </source>
</evidence>
<evidence type="ECO:0000313" key="4">
    <source>
        <dbReference type="Proteomes" id="UP000298138"/>
    </source>
</evidence>
<feature type="compositionally biased region" description="Low complexity" evidence="2">
    <location>
        <begin position="451"/>
        <end position="460"/>
    </location>
</feature>
<feature type="region of interest" description="Disordered" evidence="2">
    <location>
        <begin position="729"/>
        <end position="790"/>
    </location>
</feature>
<name>A0A4S2MLK2_9PEZI</name>
<dbReference type="Proteomes" id="UP000298138">
    <property type="component" value="Unassembled WGS sequence"/>
</dbReference>
<feature type="compositionally biased region" description="Polar residues" evidence="2">
    <location>
        <begin position="32"/>
        <end position="47"/>
    </location>
</feature>
<protein>
    <recommendedName>
        <fullName evidence="5">ARS binding protein 2</fullName>
    </recommendedName>
</protein>
<feature type="coiled-coil region" evidence="1">
    <location>
        <begin position="848"/>
        <end position="875"/>
    </location>
</feature>
<dbReference type="PANTHER" id="PTHR42048:SF1">
    <property type="entry name" value="ARS-BINDING PROTEIN 2"/>
    <property type="match status" value="1"/>
</dbReference>
<dbReference type="PANTHER" id="PTHR42048">
    <property type="entry name" value="ARS-BINDING PROTEIN 2"/>
    <property type="match status" value="1"/>
</dbReference>
<keyword evidence="1" id="KW-0175">Coiled coil</keyword>
<feature type="region of interest" description="Disordered" evidence="2">
    <location>
        <begin position="292"/>
        <end position="340"/>
    </location>
</feature>
<evidence type="ECO:0000313" key="3">
    <source>
        <dbReference type="EMBL" id="TGZ77775.1"/>
    </source>
</evidence>
<feature type="compositionally biased region" description="Low complexity" evidence="2">
    <location>
        <begin position="831"/>
        <end position="840"/>
    </location>
</feature>
<keyword evidence="4" id="KW-1185">Reference proteome</keyword>
<feature type="region of interest" description="Disordered" evidence="2">
    <location>
        <begin position="108"/>
        <end position="127"/>
    </location>
</feature>
<dbReference type="Pfam" id="PF09441">
    <property type="entry name" value="Abp2"/>
    <property type="match status" value="1"/>
</dbReference>
<feature type="region of interest" description="Disordered" evidence="2">
    <location>
        <begin position="822"/>
        <end position="848"/>
    </location>
</feature>
<feature type="compositionally biased region" description="Basic residues" evidence="2">
    <location>
        <begin position="61"/>
        <end position="77"/>
    </location>
</feature>
<dbReference type="OrthoDB" id="2104370at2759"/>
<dbReference type="InParanoid" id="A0A4S2MLK2"/>
<accession>A0A4S2MLK2</accession>
<gene>
    <name evidence="3" type="ORF">EX30DRAFT_398328</name>
</gene>
<proteinExistence type="predicted"/>
<dbReference type="InterPro" id="IPR018562">
    <property type="entry name" value="ARS-binding_2"/>
</dbReference>
<dbReference type="EMBL" id="ML220149">
    <property type="protein sequence ID" value="TGZ77775.1"/>
    <property type="molecule type" value="Genomic_DNA"/>
</dbReference>
<evidence type="ECO:0000256" key="2">
    <source>
        <dbReference type="SAM" id="MobiDB-lite"/>
    </source>
</evidence>
<feature type="compositionally biased region" description="Acidic residues" evidence="2">
    <location>
        <begin position="741"/>
        <end position="757"/>
    </location>
</feature>
<dbReference type="GO" id="GO:0003688">
    <property type="term" value="F:DNA replication origin binding"/>
    <property type="evidence" value="ECO:0007669"/>
    <property type="project" value="TreeGrafter"/>
</dbReference>